<feature type="compositionally biased region" description="Low complexity" evidence="4">
    <location>
        <begin position="587"/>
        <end position="603"/>
    </location>
</feature>
<evidence type="ECO:0000259" key="5">
    <source>
        <dbReference type="Pfam" id="PF16755"/>
    </source>
</evidence>
<dbReference type="GO" id="GO:0006606">
    <property type="term" value="P:protein import into nucleus"/>
    <property type="evidence" value="ECO:0007669"/>
    <property type="project" value="TreeGrafter"/>
</dbReference>
<feature type="compositionally biased region" description="Low complexity" evidence="4">
    <location>
        <begin position="766"/>
        <end position="780"/>
    </location>
</feature>
<evidence type="ECO:0000313" key="6">
    <source>
        <dbReference type="EMBL" id="OWP05830.1"/>
    </source>
</evidence>
<evidence type="ECO:0000256" key="1">
    <source>
        <dbReference type="ARBA" id="ARBA00004123"/>
    </source>
</evidence>
<dbReference type="InterPro" id="IPR026054">
    <property type="entry name" value="Nucleoporin"/>
</dbReference>
<keyword evidence="7" id="KW-1185">Reference proteome</keyword>
<sequence length="1492" mass="156003">MAFSFGNSAPAAASTGGDVQTGADLEDIQTENIYFRALSGSSKIQLLPTPWPADQLPAATSSLMGIASQRGLVAAAGPDAVILATTESVRKAFEGSTGDVKPFQAQLKLQMPMRISQLAFSADEQYLVLSAEIGGGLAVYEVQALLQGNTQPAFQISTESLSLRALVPNPTPEKGELFALVTTDGKLMMANLKDKKITSGPNGAVLKDGVSCISWSAKGKQLVAGLGDGTAYQLTPEGEGKAQIPRPPNIGLGDHVSSITWLENNVFMVVYTPSQYVTSQPPASTFNVVTRQMQQQQPSFTFQKIADPAGPYGLNRSPPHHFLLRLRDFPPNLQDLIVVASTASADIGLFSRSKVPLTSDKPADKITGVFTMTEMSDDSRRASLPMTADLGDTSPIGVAIDLSSKETVEKPIPGDEMNESPFPVPALMVLNNEGVLAAWWIVYLDSIRQSTVYPGLVAVGGSQATLTASVSTSAPATASAFGAPGKPLFGSSAFGSTSKSSSFAAARPATSFGTPALPAPANSAFGAPSGLGKSQSPWGATTAPSTASSGGQAFGSSTFGATPAAPSQPFGAPSFGATSTPTLGNRASPWATGGGAAPAAAFGKPGGLGNSAQPFGSSANSGPTAPASSGFAQFASKGGFGATASAVGAKATGSIFGAQSSSAPNPFSSTTSTSFGGATSAKPANPFGSGGFVLNSSFQADPSAKEDDPKPSSQSQESGSLFGNNFNNALGEAAKTLKAAKPVSEDEEADMDADDESTKELPGKLTSTTPISTPAATKPSLFGAAMSSSSGLFGNPSTSSSSATKPISAGFGFGQQSSDKPKLDSFSFSNLNPSATPGSKTPALADTLAPAPLSKAPLSPVVKEEPALDKAAIGSNIPEAPLPPDTTSKVSYAAGDSTGSSTFADAPLPPDFISKPKQLQSSPLTSSKSVVVEQIPENLIAPVDVPGGPDDDGSDSGFLTEEGEPSDEGTGERSEEGSGEDVAKDLSPTSENNQTPAISPESSFGVLKPTRSPKNNTFMKVFKPGQQSQPRNSLFGEINLSPPILLPPKVQISPRSPSPVRNAIPGRLQRPETSRSSSAPGFASQLLGSSRMSGRPNASSPTTLAQTQEELQLEAKRRQDARARKDAEEKQALVDEDDENIRKELSEPVVASKILPDFEAHVSYDGKSSMESVPAQVEAVYRDINRMVDTLGLNARAMKGFIEAHTSQAKEEGRTRLDLEQEDDWCLDELEKLSLIIERNLTQDLETCRVRDRVAKFDMCDTLQKELNRLRAKAEEIRRTVDSHLDPDTLAFARAQPLNADQAVQQTDLRRDFTTFQKLLSEAEEALSILQAKAVSHTTSNGRNGGSAAPTVEAVMRTITKMTTMAEKRSGDIDVLEGQMRRLRFGSVGSREGSPFASPQANRASARNLGASSSFYTPDGIKANQRFQHSLMSSVGSRGRSSPPRKKLSGYAAEEKTSLRAHLAKKKYVTDKLKAALKKNGTNVRLMADDEE</sequence>
<feature type="compositionally biased region" description="Low complexity" evidence="4">
    <location>
        <begin position="1432"/>
        <end position="1442"/>
    </location>
</feature>
<feature type="domain" description="Nucleoporin Nup159/Nup146 N-terminal" evidence="5">
    <location>
        <begin position="57"/>
        <end position="436"/>
    </location>
</feature>
<feature type="compositionally biased region" description="Polar residues" evidence="4">
    <location>
        <begin position="987"/>
        <end position="1002"/>
    </location>
</feature>
<feature type="compositionally biased region" description="Low complexity" evidence="4">
    <location>
        <begin position="796"/>
        <end position="809"/>
    </location>
</feature>
<feature type="compositionally biased region" description="Basic and acidic residues" evidence="4">
    <location>
        <begin position="970"/>
        <end position="984"/>
    </location>
</feature>
<dbReference type="GO" id="GO:0006405">
    <property type="term" value="P:RNA export from nucleus"/>
    <property type="evidence" value="ECO:0007669"/>
    <property type="project" value="TreeGrafter"/>
</dbReference>
<dbReference type="EMBL" id="MZNU01000060">
    <property type="protein sequence ID" value="OWP05830.1"/>
    <property type="molecule type" value="Genomic_DNA"/>
</dbReference>
<evidence type="ECO:0000256" key="2">
    <source>
        <dbReference type="ARBA" id="ARBA00022448"/>
    </source>
</evidence>
<dbReference type="InParanoid" id="A0A218ZDZ8"/>
<evidence type="ECO:0000256" key="3">
    <source>
        <dbReference type="ARBA" id="ARBA00023242"/>
    </source>
</evidence>
<feature type="compositionally biased region" description="Low complexity" evidence="4">
    <location>
        <begin position="841"/>
        <end position="860"/>
    </location>
</feature>
<feature type="compositionally biased region" description="Basic and acidic residues" evidence="4">
    <location>
        <begin position="1113"/>
        <end position="1133"/>
    </location>
</feature>
<dbReference type="InterPro" id="IPR039462">
    <property type="entry name" value="Nup159/Nup146_N"/>
</dbReference>
<proteinExistence type="predicted"/>
<feature type="compositionally biased region" description="Polar residues" evidence="4">
    <location>
        <begin position="576"/>
        <end position="585"/>
    </location>
</feature>
<feature type="region of interest" description="Disordered" evidence="4">
    <location>
        <begin position="523"/>
        <end position="627"/>
    </location>
</feature>
<feature type="region of interest" description="Disordered" evidence="4">
    <location>
        <begin position="658"/>
        <end position="1139"/>
    </location>
</feature>
<feature type="compositionally biased region" description="Polar residues" evidence="4">
    <location>
        <begin position="917"/>
        <end position="929"/>
    </location>
</feature>
<comment type="subcellular location">
    <subcellularLocation>
        <location evidence="1">Nucleus</location>
    </subcellularLocation>
</comment>
<accession>A0A218ZDZ8</accession>
<dbReference type="PANTHER" id="PTHR23193">
    <property type="entry name" value="NUCLEAR PORE COMPLEX PROTEIN NUP"/>
    <property type="match status" value="1"/>
</dbReference>
<feature type="region of interest" description="Disordered" evidence="4">
    <location>
        <begin position="1"/>
        <end position="20"/>
    </location>
</feature>
<gene>
    <name evidence="6" type="ORF">B2J93_948</name>
</gene>
<keyword evidence="2" id="KW-0813">Transport</keyword>
<name>A0A218ZDZ8_9HELO</name>
<feature type="compositionally biased region" description="Polar residues" evidence="4">
    <location>
        <begin position="532"/>
        <end position="560"/>
    </location>
</feature>
<dbReference type="Gene3D" id="2.130.10.10">
    <property type="entry name" value="YVTN repeat-like/Quinoprotein amine dehydrogenase"/>
    <property type="match status" value="1"/>
</dbReference>
<feature type="compositionally biased region" description="Polar residues" evidence="4">
    <location>
        <begin position="1086"/>
        <end position="1110"/>
    </location>
</feature>
<dbReference type="Proteomes" id="UP000242519">
    <property type="component" value="Unassembled WGS sequence"/>
</dbReference>
<organism evidence="6 7">
    <name type="scientific">Diplocarpon coronariae</name>
    <dbReference type="NCBI Taxonomy" id="2795749"/>
    <lineage>
        <taxon>Eukaryota</taxon>
        <taxon>Fungi</taxon>
        <taxon>Dikarya</taxon>
        <taxon>Ascomycota</taxon>
        <taxon>Pezizomycotina</taxon>
        <taxon>Leotiomycetes</taxon>
        <taxon>Helotiales</taxon>
        <taxon>Drepanopezizaceae</taxon>
        <taxon>Diplocarpon</taxon>
    </lineage>
</organism>
<feature type="compositionally biased region" description="Low complexity" evidence="4">
    <location>
        <begin position="660"/>
        <end position="680"/>
    </location>
</feature>
<dbReference type="SUPFAM" id="SSF117289">
    <property type="entry name" value="Nucleoporin domain"/>
    <property type="match status" value="1"/>
</dbReference>
<dbReference type="GO" id="GO:0017056">
    <property type="term" value="F:structural constituent of nuclear pore"/>
    <property type="evidence" value="ECO:0007669"/>
    <property type="project" value="TreeGrafter"/>
</dbReference>
<feature type="region of interest" description="Disordered" evidence="4">
    <location>
        <begin position="1432"/>
        <end position="1456"/>
    </location>
</feature>
<dbReference type="InterPro" id="IPR015943">
    <property type="entry name" value="WD40/YVTN_repeat-like_dom_sf"/>
</dbReference>
<feature type="compositionally biased region" description="Polar residues" evidence="4">
    <location>
        <begin position="711"/>
        <end position="728"/>
    </location>
</feature>
<dbReference type="PANTHER" id="PTHR23193:SF23">
    <property type="entry name" value="NUCLEAR PORE COMPLEX PROTEIN NUP153"/>
    <property type="match status" value="1"/>
</dbReference>
<feature type="compositionally biased region" description="Polar residues" evidence="4">
    <location>
        <begin position="826"/>
        <end position="839"/>
    </location>
</feature>
<comment type="caution">
    <text evidence="6">The sequence shown here is derived from an EMBL/GenBank/DDBJ whole genome shotgun (WGS) entry which is preliminary data.</text>
</comment>
<feature type="region of interest" description="Disordered" evidence="4">
    <location>
        <begin position="1386"/>
        <end position="1405"/>
    </location>
</feature>
<feature type="compositionally biased region" description="Acidic residues" evidence="4">
    <location>
        <begin position="745"/>
        <end position="755"/>
    </location>
</feature>
<dbReference type="GO" id="GO:0008139">
    <property type="term" value="F:nuclear localization sequence binding"/>
    <property type="evidence" value="ECO:0007669"/>
    <property type="project" value="TreeGrafter"/>
</dbReference>
<keyword evidence="3" id="KW-0539">Nucleus</keyword>
<dbReference type="GO" id="GO:0005643">
    <property type="term" value="C:nuclear pore"/>
    <property type="evidence" value="ECO:0007669"/>
    <property type="project" value="TreeGrafter"/>
</dbReference>
<evidence type="ECO:0000256" key="4">
    <source>
        <dbReference type="SAM" id="MobiDB-lite"/>
    </source>
</evidence>
<reference evidence="6 7" key="1">
    <citation type="submission" date="2017-04" db="EMBL/GenBank/DDBJ databases">
        <title>Draft genome sequence of Marssonina coronaria NL1: causal agent of apple blotch.</title>
        <authorList>
            <person name="Cheng Q."/>
        </authorList>
    </citation>
    <scope>NUCLEOTIDE SEQUENCE [LARGE SCALE GENOMIC DNA]</scope>
    <source>
        <strain evidence="6 7">NL1</strain>
    </source>
</reference>
<dbReference type="Pfam" id="PF16755">
    <property type="entry name" value="Beta-prop_NUP159_NUP214"/>
    <property type="match status" value="1"/>
</dbReference>
<dbReference type="FunFam" id="2.130.10.10:FF:000645">
    <property type="entry name" value="Putative nuclear pore complex subunit Nup159"/>
    <property type="match status" value="1"/>
</dbReference>
<evidence type="ECO:0000313" key="7">
    <source>
        <dbReference type="Proteomes" id="UP000242519"/>
    </source>
</evidence>
<protein>
    <recommendedName>
        <fullName evidence="5">Nucleoporin Nup159/Nup146 N-terminal domain-containing protein</fullName>
    </recommendedName>
</protein>
<dbReference type="OrthoDB" id="248320at2759"/>
<feature type="compositionally biased region" description="Polar residues" evidence="4">
    <location>
        <begin position="610"/>
        <end position="627"/>
    </location>
</feature>
<dbReference type="STRING" id="503106.A0A218ZDZ8"/>